<feature type="compositionally biased region" description="Low complexity" evidence="1">
    <location>
        <begin position="218"/>
        <end position="227"/>
    </location>
</feature>
<evidence type="ECO:0000256" key="2">
    <source>
        <dbReference type="SAM" id="Phobius"/>
    </source>
</evidence>
<dbReference type="CDD" id="cd00056">
    <property type="entry name" value="ENDO3c"/>
    <property type="match status" value="1"/>
</dbReference>
<dbReference type="GO" id="GO:0006285">
    <property type="term" value="P:base-excision repair, AP site formation"/>
    <property type="evidence" value="ECO:0007669"/>
    <property type="project" value="UniProtKB-ARBA"/>
</dbReference>
<feature type="region of interest" description="Disordered" evidence="1">
    <location>
        <begin position="659"/>
        <end position="724"/>
    </location>
</feature>
<evidence type="ECO:0000313" key="4">
    <source>
        <dbReference type="EMBL" id="KAK4189240.1"/>
    </source>
</evidence>
<dbReference type="SMART" id="SM00478">
    <property type="entry name" value="ENDO3c"/>
    <property type="match status" value="1"/>
</dbReference>
<protein>
    <recommendedName>
        <fullName evidence="3">HhH-GPD domain-containing protein</fullName>
    </recommendedName>
</protein>
<dbReference type="PANTHER" id="PTHR47203">
    <property type="match status" value="1"/>
</dbReference>
<dbReference type="EMBL" id="MU864378">
    <property type="protein sequence ID" value="KAK4189240.1"/>
    <property type="molecule type" value="Genomic_DNA"/>
</dbReference>
<organism evidence="4 5">
    <name type="scientific">Podospora australis</name>
    <dbReference type="NCBI Taxonomy" id="1536484"/>
    <lineage>
        <taxon>Eukaryota</taxon>
        <taxon>Fungi</taxon>
        <taxon>Dikarya</taxon>
        <taxon>Ascomycota</taxon>
        <taxon>Pezizomycotina</taxon>
        <taxon>Sordariomycetes</taxon>
        <taxon>Sordariomycetidae</taxon>
        <taxon>Sordariales</taxon>
        <taxon>Podosporaceae</taxon>
        <taxon>Podospora</taxon>
    </lineage>
</organism>
<feature type="region of interest" description="Disordered" evidence="1">
    <location>
        <begin position="153"/>
        <end position="287"/>
    </location>
</feature>
<name>A0AAN6WW22_9PEZI</name>
<keyword evidence="5" id="KW-1185">Reference proteome</keyword>
<feature type="compositionally biased region" description="Acidic residues" evidence="1">
    <location>
        <begin position="710"/>
        <end position="724"/>
    </location>
</feature>
<comment type="caution">
    <text evidence="4">The sequence shown here is derived from an EMBL/GenBank/DDBJ whole genome shotgun (WGS) entry which is preliminary data.</text>
</comment>
<sequence>MKTRASARKTAEAAGAQLVADTSTTTSLTKGVSSAELANCPAVATESNEVEAIAHTHKKTDSTDTEISGEILAASECSKESSAPVLAASSELVGASLKRKNGGSVPTVGAGKAKRQRVKRPAILPHGMGISLFPVTPTVMVSPLITASPIAARPPTASASASPASSAQDPVPPTEPLHSTERSQQPSEPLLSPDQTVAPTVPSKTLARKTTARKTTAKKTAVNKATKPQQSRLNLRVGKPNVGQPSVKDEAAFPPKQEPTSQQEDHSADTPAVKLEEPTLPRTEPENLVSVAKQEEPSIVGRGTRSKTAASLAFTVVKKEETTSTQIVDIKTEDVVPKRKAVVKTTVQREHVSTLLGQISIDPSQRSNPEYRIQIKRKGNNPYGLTPGFSPYPYRQVPTPEACEEVYSILAQAHPEFNFKQPDTMPAASREVAGCGEVPCVLDALLRTLISGNTLMERANEAVRSLVKHYGIRSVGAGAGSIDWDKVRLSSENELAQVIRMAGNGPRRARYIKNIIDQVYQENLERHAQAGASSEGEDLLSLEFMRTMTNHQAMEKFVSFPGIGIKTAACVSLFCLQMPCFAVDTHVHKFCRWLGWTPKEADPDNCFRHVDFMVPDRLKYGLHQLFIRHGQDCFKCKKISKPGSKEWNNAEECPLEHLLHRDKEEAKPAAPKKSKKTKRQASDEDEDEELEDKAEEEALDGQEAGPGEQSVEDEDETEDGEMDD</sequence>
<dbReference type="Gene3D" id="1.10.340.30">
    <property type="entry name" value="Hypothetical protein, domain 2"/>
    <property type="match status" value="1"/>
</dbReference>
<dbReference type="Pfam" id="PF00730">
    <property type="entry name" value="HhH-GPD"/>
    <property type="match status" value="1"/>
</dbReference>
<feature type="transmembrane region" description="Helical" evidence="2">
    <location>
        <begin position="122"/>
        <end position="145"/>
    </location>
</feature>
<keyword evidence="2" id="KW-1133">Transmembrane helix</keyword>
<evidence type="ECO:0000256" key="1">
    <source>
        <dbReference type="SAM" id="MobiDB-lite"/>
    </source>
</evidence>
<feature type="compositionally biased region" description="Low complexity" evidence="1">
    <location>
        <begin position="153"/>
        <end position="169"/>
    </location>
</feature>
<dbReference type="SUPFAM" id="SSF48150">
    <property type="entry name" value="DNA-glycosylase"/>
    <property type="match status" value="1"/>
</dbReference>
<reference evidence="4" key="1">
    <citation type="journal article" date="2023" name="Mol. Phylogenet. Evol.">
        <title>Genome-scale phylogeny and comparative genomics of the fungal order Sordariales.</title>
        <authorList>
            <person name="Hensen N."/>
            <person name="Bonometti L."/>
            <person name="Westerberg I."/>
            <person name="Brannstrom I.O."/>
            <person name="Guillou S."/>
            <person name="Cros-Aarteil S."/>
            <person name="Calhoun S."/>
            <person name="Haridas S."/>
            <person name="Kuo A."/>
            <person name="Mondo S."/>
            <person name="Pangilinan J."/>
            <person name="Riley R."/>
            <person name="LaButti K."/>
            <person name="Andreopoulos B."/>
            <person name="Lipzen A."/>
            <person name="Chen C."/>
            <person name="Yan M."/>
            <person name="Daum C."/>
            <person name="Ng V."/>
            <person name="Clum A."/>
            <person name="Steindorff A."/>
            <person name="Ohm R.A."/>
            <person name="Martin F."/>
            <person name="Silar P."/>
            <person name="Natvig D.O."/>
            <person name="Lalanne C."/>
            <person name="Gautier V."/>
            <person name="Ament-Velasquez S.L."/>
            <person name="Kruys A."/>
            <person name="Hutchinson M.I."/>
            <person name="Powell A.J."/>
            <person name="Barry K."/>
            <person name="Miller A.N."/>
            <person name="Grigoriev I.V."/>
            <person name="Debuchy R."/>
            <person name="Gladieux P."/>
            <person name="Hiltunen Thoren M."/>
            <person name="Johannesson H."/>
        </authorList>
    </citation>
    <scope>NUCLEOTIDE SEQUENCE</scope>
    <source>
        <strain evidence="4">PSN309</strain>
    </source>
</reference>
<evidence type="ECO:0000313" key="5">
    <source>
        <dbReference type="Proteomes" id="UP001302126"/>
    </source>
</evidence>
<dbReference type="Proteomes" id="UP001302126">
    <property type="component" value="Unassembled WGS sequence"/>
</dbReference>
<feature type="compositionally biased region" description="Basic and acidic residues" evidence="1">
    <location>
        <begin position="263"/>
        <end position="285"/>
    </location>
</feature>
<feature type="compositionally biased region" description="Basic residues" evidence="1">
    <location>
        <begin position="670"/>
        <end position="679"/>
    </location>
</feature>
<accession>A0AAN6WW22</accession>
<feature type="domain" description="HhH-GPD" evidence="3">
    <location>
        <begin position="450"/>
        <end position="632"/>
    </location>
</feature>
<proteinExistence type="predicted"/>
<gene>
    <name evidence="4" type="ORF">QBC35DRAFT_494146</name>
</gene>
<dbReference type="InterPro" id="IPR003265">
    <property type="entry name" value="HhH-GPD_domain"/>
</dbReference>
<dbReference type="PANTHER" id="PTHR47203:SF1">
    <property type="entry name" value="HYPOTHETICAL BASE EXCISION DNA REPAIR PROTEIN (EUROFUNG)"/>
    <property type="match status" value="1"/>
</dbReference>
<dbReference type="InterPro" id="IPR011257">
    <property type="entry name" value="DNA_glycosylase"/>
</dbReference>
<keyword evidence="2" id="KW-0812">Transmembrane</keyword>
<keyword evidence="2" id="KW-0472">Membrane</keyword>
<dbReference type="AlphaFoldDB" id="A0AAN6WW22"/>
<evidence type="ECO:0000259" key="3">
    <source>
        <dbReference type="SMART" id="SM00478"/>
    </source>
</evidence>
<dbReference type="GO" id="GO:0003824">
    <property type="term" value="F:catalytic activity"/>
    <property type="evidence" value="ECO:0007669"/>
    <property type="project" value="InterPro"/>
</dbReference>
<feature type="compositionally biased region" description="Basic residues" evidence="1">
    <location>
        <begin position="206"/>
        <end position="217"/>
    </location>
</feature>
<feature type="compositionally biased region" description="Acidic residues" evidence="1">
    <location>
        <begin position="683"/>
        <end position="700"/>
    </location>
</feature>
<feature type="compositionally biased region" description="Polar residues" evidence="1">
    <location>
        <begin position="182"/>
        <end position="198"/>
    </location>
</feature>
<reference evidence="4" key="2">
    <citation type="submission" date="2023-05" db="EMBL/GenBank/DDBJ databases">
        <authorList>
            <consortium name="Lawrence Berkeley National Laboratory"/>
            <person name="Steindorff A."/>
            <person name="Hensen N."/>
            <person name="Bonometti L."/>
            <person name="Westerberg I."/>
            <person name="Brannstrom I.O."/>
            <person name="Guillou S."/>
            <person name="Cros-Aarteil S."/>
            <person name="Calhoun S."/>
            <person name="Haridas S."/>
            <person name="Kuo A."/>
            <person name="Mondo S."/>
            <person name="Pangilinan J."/>
            <person name="Riley R."/>
            <person name="Labutti K."/>
            <person name="Andreopoulos B."/>
            <person name="Lipzen A."/>
            <person name="Chen C."/>
            <person name="Yanf M."/>
            <person name="Daum C."/>
            <person name="Ng V."/>
            <person name="Clum A."/>
            <person name="Ohm R."/>
            <person name="Martin F."/>
            <person name="Silar P."/>
            <person name="Natvig D."/>
            <person name="Lalanne C."/>
            <person name="Gautier V."/>
            <person name="Ament-Velasquez S.L."/>
            <person name="Kruys A."/>
            <person name="Hutchinson M.I."/>
            <person name="Powell A.J."/>
            <person name="Barry K."/>
            <person name="Miller A.N."/>
            <person name="Grigoriev I.V."/>
            <person name="Debuchy R."/>
            <person name="Gladieux P."/>
            <person name="Thoren M.H."/>
            <person name="Johannesson H."/>
        </authorList>
    </citation>
    <scope>NUCLEOTIDE SEQUENCE</scope>
    <source>
        <strain evidence="4">PSN309</strain>
    </source>
</reference>